<reference evidence="21" key="1">
    <citation type="submission" date="2018-06" db="EMBL/GenBank/DDBJ databases">
        <authorList>
            <person name="Zhirakovskaya E."/>
        </authorList>
    </citation>
    <scope>NUCLEOTIDE SEQUENCE</scope>
</reference>
<keyword evidence="4" id="KW-1003">Cell membrane</keyword>
<evidence type="ECO:0000256" key="5">
    <source>
        <dbReference type="ARBA" id="ARBA00022519"/>
    </source>
</evidence>
<feature type="coiled-coil region" evidence="15">
    <location>
        <begin position="249"/>
        <end position="283"/>
    </location>
</feature>
<keyword evidence="9" id="KW-0547">Nucleotide-binding</keyword>
<evidence type="ECO:0000259" key="20">
    <source>
        <dbReference type="PROSITE" id="PS50894"/>
    </source>
</evidence>
<dbReference type="GO" id="GO:0000155">
    <property type="term" value="F:phosphorelay sensor kinase activity"/>
    <property type="evidence" value="ECO:0007669"/>
    <property type="project" value="InterPro"/>
</dbReference>
<dbReference type="Gene3D" id="3.30.565.10">
    <property type="entry name" value="Histidine kinase-like ATPase, C-terminal domain"/>
    <property type="match status" value="1"/>
</dbReference>
<evidence type="ECO:0000256" key="1">
    <source>
        <dbReference type="ARBA" id="ARBA00000085"/>
    </source>
</evidence>
<dbReference type="Pfam" id="PF00672">
    <property type="entry name" value="HAMP"/>
    <property type="match status" value="1"/>
</dbReference>
<protein>
    <recommendedName>
        <fullName evidence="3">histidine kinase</fullName>
        <ecNumber evidence="3">2.7.13.3</ecNumber>
    </recommendedName>
</protein>
<dbReference type="FunFam" id="1.10.287.130:FF:000003">
    <property type="entry name" value="Histidine kinase"/>
    <property type="match status" value="1"/>
</dbReference>
<evidence type="ECO:0000256" key="12">
    <source>
        <dbReference type="ARBA" id="ARBA00022989"/>
    </source>
</evidence>
<dbReference type="InterPro" id="IPR036097">
    <property type="entry name" value="HisK_dim/P_sf"/>
</dbReference>
<dbReference type="Pfam" id="PF01627">
    <property type="entry name" value="Hpt"/>
    <property type="match status" value="1"/>
</dbReference>
<dbReference type="Gene3D" id="1.20.120.160">
    <property type="entry name" value="HPT domain"/>
    <property type="match status" value="1"/>
</dbReference>
<keyword evidence="14 16" id="KW-0472">Membrane</keyword>
<dbReference type="PROSITE" id="PS50110">
    <property type="entry name" value="RESPONSE_REGULATORY"/>
    <property type="match status" value="1"/>
</dbReference>
<keyword evidence="6" id="KW-0597">Phosphoprotein</keyword>
<dbReference type="InterPro" id="IPR001789">
    <property type="entry name" value="Sig_transdc_resp-reg_receiver"/>
</dbReference>
<evidence type="ECO:0000256" key="10">
    <source>
        <dbReference type="ARBA" id="ARBA00022777"/>
    </source>
</evidence>
<name>A0A3B0WYC9_9ZZZZ</name>
<keyword evidence="5" id="KW-0997">Cell inner membrane</keyword>
<dbReference type="PROSITE" id="PS50109">
    <property type="entry name" value="HIS_KIN"/>
    <property type="match status" value="1"/>
</dbReference>
<evidence type="ECO:0000256" key="8">
    <source>
        <dbReference type="ARBA" id="ARBA00022692"/>
    </source>
</evidence>
<dbReference type="SUPFAM" id="SSF47226">
    <property type="entry name" value="Histidine-containing phosphotransfer domain, HPT domain"/>
    <property type="match status" value="1"/>
</dbReference>
<evidence type="ECO:0000313" key="21">
    <source>
        <dbReference type="EMBL" id="VAW56252.1"/>
    </source>
</evidence>
<evidence type="ECO:0000256" key="9">
    <source>
        <dbReference type="ARBA" id="ARBA00022741"/>
    </source>
</evidence>
<dbReference type="EMBL" id="UOFF01000203">
    <property type="protein sequence ID" value="VAW56252.1"/>
    <property type="molecule type" value="Genomic_DNA"/>
</dbReference>
<dbReference type="SMART" id="SM00304">
    <property type="entry name" value="HAMP"/>
    <property type="match status" value="1"/>
</dbReference>
<evidence type="ECO:0000256" key="4">
    <source>
        <dbReference type="ARBA" id="ARBA00022475"/>
    </source>
</evidence>
<evidence type="ECO:0000259" key="17">
    <source>
        <dbReference type="PROSITE" id="PS50109"/>
    </source>
</evidence>
<evidence type="ECO:0000256" key="6">
    <source>
        <dbReference type="ARBA" id="ARBA00022553"/>
    </source>
</evidence>
<feature type="domain" description="Histidine kinase" evidence="17">
    <location>
        <begin position="297"/>
        <end position="518"/>
    </location>
</feature>
<dbReference type="PANTHER" id="PTHR45339">
    <property type="entry name" value="HYBRID SIGNAL TRANSDUCTION HISTIDINE KINASE J"/>
    <property type="match status" value="1"/>
</dbReference>
<keyword evidence="11" id="KW-0067">ATP-binding</keyword>
<keyword evidence="7" id="KW-0808">Transferase</keyword>
<dbReference type="SUPFAM" id="SSF55874">
    <property type="entry name" value="ATPase domain of HSP90 chaperone/DNA topoisomerase II/histidine kinase"/>
    <property type="match status" value="1"/>
</dbReference>
<dbReference type="SMART" id="SM00388">
    <property type="entry name" value="HisKA"/>
    <property type="match status" value="1"/>
</dbReference>
<dbReference type="SUPFAM" id="SSF47384">
    <property type="entry name" value="Homodimeric domain of signal transducing histidine kinase"/>
    <property type="match status" value="1"/>
</dbReference>
<evidence type="ECO:0000256" key="11">
    <source>
        <dbReference type="ARBA" id="ARBA00022840"/>
    </source>
</evidence>
<dbReference type="SUPFAM" id="SSF158472">
    <property type="entry name" value="HAMP domain-like"/>
    <property type="match status" value="1"/>
</dbReference>
<evidence type="ECO:0000256" key="3">
    <source>
        <dbReference type="ARBA" id="ARBA00012438"/>
    </source>
</evidence>
<dbReference type="Pfam" id="PF00072">
    <property type="entry name" value="Response_reg"/>
    <property type="match status" value="1"/>
</dbReference>
<proteinExistence type="predicted"/>
<dbReference type="InterPro" id="IPR008207">
    <property type="entry name" value="Sig_transdc_His_kin_Hpt_dom"/>
</dbReference>
<dbReference type="FunFam" id="3.30.565.10:FF:000010">
    <property type="entry name" value="Sensor histidine kinase RcsC"/>
    <property type="match status" value="1"/>
</dbReference>
<dbReference type="Gene3D" id="1.10.287.130">
    <property type="match status" value="1"/>
</dbReference>
<dbReference type="SMART" id="SM00387">
    <property type="entry name" value="HATPase_c"/>
    <property type="match status" value="1"/>
</dbReference>
<dbReference type="CDD" id="cd06225">
    <property type="entry name" value="HAMP"/>
    <property type="match status" value="1"/>
</dbReference>
<dbReference type="InterPro" id="IPR005467">
    <property type="entry name" value="His_kinase_dom"/>
</dbReference>
<dbReference type="AlphaFoldDB" id="A0A3B0WYC9"/>
<dbReference type="InterPro" id="IPR003660">
    <property type="entry name" value="HAMP_dom"/>
</dbReference>
<evidence type="ECO:0000256" key="15">
    <source>
        <dbReference type="SAM" id="Coils"/>
    </source>
</evidence>
<dbReference type="SMART" id="SM00448">
    <property type="entry name" value="REC"/>
    <property type="match status" value="1"/>
</dbReference>
<dbReference type="PRINTS" id="PR00344">
    <property type="entry name" value="BCTRLSENSOR"/>
</dbReference>
<dbReference type="Gene3D" id="6.10.340.10">
    <property type="match status" value="1"/>
</dbReference>
<keyword evidence="13" id="KW-0902">Two-component regulatory system</keyword>
<feature type="domain" description="HPt" evidence="20">
    <location>
        <begin position="829"/>
        <end position="922"/>
    </location>
</feature>
<dbReference type="SUPFAM" id="SSF52172">
    <property type="entry name" value="CheY-like"/>
    <property type="match status" value="1"/>
</dbReference>
<dbReference type="InterPro" id="IPR003594">
    <property type="entry name" value="HATPase_dom"/>
</dbReference>
<evidence type="ECO:0000256" key="14">
    <source>
        <dbReference type="ARBA" id="ARBA00023136"/>
    </source>
</evidence>
<organism evidence="21">
    <name type="scientific">hydrothermal vent metagenome</name>
    <dbReference type="NCBI Taxonomy" id="652676"/>
    <lineage>
        <taxon>unclassified sequences</taxon>
        <taxon>metagenomes</taxon>
        <taxon>ecological metagenomes</taxon>
    </lineage>
</organism>
<accession>A0A3B0WYC9</accession>
<dbReference type="InterPro" id="IPR036641">
    <property type="entry name" value="HPT_dom_sf"/>
</dbReference>
<evidence type="ECO:0000256" key="2">
    <source>
        <dbReference type="ARBA" id="ARBA00004429"/>
    </source>
</evidence>
<comment type="subcellular location">
    <subcellularLocation>
        <location evidence="2">Cell inner membrane</location>
        <topology evidence="2">Multi-pass membrane protein</topology>
    </subcellularLocation>
</comment>
<dbReference type="GO" id="GO:0005524">
    <property type="term" value="F:ATP binding"/>
    <property type="evidence" value="ECO:0007669"/>
    <property type="project" value="UniProtKB-KW"/>
</dbReference>
<keyword evidence="8 16" id="KW-0812">Transmembrane</keyword>
<dbReference type="InterPro" id="IPR003661">
    <property type="entry name" value="HisK_dim/P_dom"/>
</dbReference>
<keyword evidence="10 21" id="KW-0418">Kinase</keyword>
<dbReference type="PROSITE" id="PS50894">
    <property type="entry name" value="HPT"/>
    <property type="match status" value="1"/>
</dbReference>
<dbReference type="CDD" id="cd16922">
    <property type="entry name" value="HATPase_EvgS-ArcB-TorS-like"/>
    <property type="match status" value="1"/>
</dbReference>
<keyword evidence="15" id="KW-0175">Coiled coil</keyword>
<comment type="catalytic activity">
    <reaction evidence="1">
        <text>ATP + protein L-histidine = ADP + protein N-phospho-L-histidine.</text>
        <dbReference type="EC" id="2.7.13.3"/>
    </reaction>
</comment>
<dbReference type="EC" id="2.7.13.3" evidence="3"/>
<evidence type="ECO:0000256" key="7">
    <source>
        <dbReference type="ARBA" id="ARBA00022679"/>
    </source>
</evidence>
<sequence length="939" mass="105317">MKNWSINKRVLFLALLPTLLIAISLASYFSFNRYIYIEDALHIKGQLIADNLSTSSEYGMFTDNMRTLKKLVNKALLINELSNITISNAQDDVLISRSNETKPIDSIFHFFITPKEFKYTARITGSNINVSKDSFSKSDNLLINYIAQTNTLKTLGYVHITLNNQSIQIQQLDSLFKAFLITFFGLFITVFFAINISRSVIDPIQRLTDAVKKIALGELSTRLNTNSDSEISSLEEGINKMASEMQMIRSDLQSQVNSATADLKKTLKELEIQNIEIDLARNQALSASKIKSEFLANMSHEIRTPMNGVIGFTELLGKTTLTSEQDDYINTIRSSASNLLTIINDILDFSKIESGKLNIESINFSLVSVMDEIITMFAPMAYEKNIELIYHPSIKLHENILGDPSRIRQILLNLISNAVKFTETGHVIIRVLVQTQPDKRELIRFIVTDTGMGMDDLSKQRLFTAFTQADTSISRNFGGTGLGLVISRNLAQLMNGEIGFESNLNRGSSFWFTVPLKLKHDIITPEPALAPFKVILHESIDQNRIASRSLLNSFGIEIIELNRLEKLPEIINRNTGKVPLGVVIGISRSNIKNDALLNSLKNTLQTINIPYITLASVFDVHDTEYLIQAGLKNIIYRCSRKHLLKKQIFTMLSSSHDGINSIPNNTPEPINTHQLSHIKVLLVDDNKINLKLAKTLLEIHGIQVSTAEDGDTAIQLTKSQHFNLIFMDLHMPNINGFEAAAAIREEDNPCNKTIIIALTANAMPEEQQQVFDCGMNDILLKPITEKLLLGIFTRWVDIDNTKPLDTLVNETTFDLIIDKMLGLTLAGNNEQLADELLEMFIKELPSHKENLLAAKLENNTAKLKESIHKLHGGTKYCGVPNLLNAAKHFENIIDLKEKNNYTSGLELVIKSIDELSDYYQQSSQQTSPKIAPGINKYSS</sequence>
<dbReference type="InterPro" id="IPR004358">
    <property type="entry name" value="Sig_transdc_His_kin-like_C"/>
</dbReference>
<dbReference type="PANTHER" id="PTHR45339:SF1">
    <property type="entry name" value="HYBRID SIGNAL TRANSDUCTION HISTIDINE KINASE J"/>
    <property type="match status" value="1"/>
</dbReference>
<dbReference type="InterPro" id="IPR011006">
    <property type="entry name" value="CheY-like_superfamily"/>
</dbReference>
<dbReference type="Pfam" id="PF09984">
    <property type="entry name" value="sCache_4"/>
    <property type="match status" value="1"/>
</dbReference>
<dbReference type="InterPro" id="IPR036890">
    <property type="entry name" value="HATPase_C_sf"/>
</dbReference>
<feature type="transmembrane region" description="Helical" evidence="16">
    <location>
        <begin position="175"/>
        <end position="196"/>
    </location>
</feature>
<feature type="domain" description="HAMP" evidence="19">
    <location>
        <begin position="198"/>
        <end position="250"/>
    </location>
</feature>
<dbReference type="InterPro" id="IPR019247">
    <property type="entry name" value="Histidine_kinase_BarA_N"/>
</dbReference>
<dbReference type="GO" id="GO:0005886">
    <property type="term" value="C:plasma membrane"/>
    <property type="evidence" value="ECO:0007669"/>
    <property type="project" value="UniProtKB-SubCell"/>
</dbReference>
<dbReference type="CDD" id="cd17546">
    <property type="entry name" value="REC_hyHK_CKI1_RcsC-like"/>
    <property type="match status" value="1"/>
</dbReference>
<evidence type="ECO:0000256" key="16">
    <source>
        <dbReference type="SAM" id="Phobius"/>
    </source>
</evidence>
<dbReference type="Pfam" id="PF02518">
    <property type="entry name" value="HATPase_c"/>
    <property type="match status" value="1"/>
</dbReference>
<dbReference type="PROSITE" id="PS50885">
    <property type="entry name" value="HAMP"/>
    <property type="match status" value="1"/>
</dbReference>
<dbReference type="CDD" id="cd00082">
    <property type="entry name" value="HisKA"/>
    <property type="match status" value="1"/>
</dbReference>
<evidence type="ECO:0000259" key="18">
    <source>
        <dbReference type="PROSITE" id="PS50110"/>
    </source>
</evidence>
<evidence type="ECO:0000256" key="13">
    <source>
        <dbReference type="ARBA" id="ARBA00023012"/>
    </source>
</evidence>
<dbReference type="Gene3D" id="3.40.50.2300">
    <property type="match status" value="1"/>
</dbReference>
<feature type="domain" description="Response regulatory" evidence="18">
    <location>
        <begin position="679"/>
        <end position="796"/>
    </location>
</feature>
<keyword evidence="12 16" id="KW-1133">Transmembrane helix</keyword>
<dbReference type="Pfam" id="PF00512">
    <property type="entry name" value="HisKA"/>
    <property type="match status" value="1"/>
</dbReference>
<evidence type="ECO:0000259" key="19">
    <source>
        <dbReference type="PROSITE" id="PS50885"/>
    </source>
</evidence>
<gene>
    <name evidence="21" type="ORF">MNBD_GAMMA07-836</name>
</gene>